<protein>
    <submittedName>
        <fullName evidence="1">Uncharacterized protein</fullName>
    </submittedName>
</protein>
<proteinExistence type="predicted"/>
<dbReference type="RefSeq" id="XP_033424897.1">
    <property type="nucleotide sequence ID" value="XM_033571582.1"/>
</dbReference>
<gene>
    <name evidence="1" type="ORF">ATNIH1004_006955</name>
</gene>
<dbReference type="AlphaFoldDB" id="A0A5M9MI84"/>
<comment type="caution">
    <text evidence="1">The sequence shown here is derived from an EMBL/GenBank/DDBJ whole genome shotgun (WGS) entry which is preliminary data.</text>
</comment>
<name>A0A5M9MI84_9EURO</name>
<evidence type="ECO:0000313" key="2">
    <source>
        <dbReference type="Proteomes" id="UP000324241"/>
    </source>
</evidence>
<evidence type="ECO:0000313" key="1">
    <source>
        <dbReference type="EMBL" id="KAA8645536.1"/>
    </source>
</evidence>
<organism evidence="1 2">
    <name type="scientific">Aspergillus tanneri</name>
    <dbReference type="NCBI Taxonomy" id="1220188"/>
    <lineage>
        <taxon>Eukaryota</taxon>
        <taxon>Fungi</taxon>
        <taxon>Dikarya</taxon>
        <taxon>Ascomycota</taxon>
        <taxon>Pezizomycotina</taxon>
        <taxon>Eurotiomycetes</taxon>
        <taxon>Eurotiomycetidae</taxon>
        <taxon>Eurotiales</taxon>
        <taxon>Aspergillaceae</taxon>
        <taxon>Aspergillus</taxon>
        <taxon>Aspergillus subgen. Circumdati</taxon>
    </lineage>
</organism>
<accession>A0A5M9MI84</accession>
<dbReference type="GeneID" id="54329657"/>
<reference evidence="1 2" key="1">
    <citation type="submission" date="2019-08" db="EMBL/GenBank/DDBJ databases">
        <title>The genome sequence of a newly discovered highly antifungal drug resistant Aspergillus species, Aspergillus tanneri NIH 1004.</title>
        <authorList>
            <person name="Mounaud S."/>
            <person name="Singh I."/>
            <person name="Joardar V."/>
            <person name="Pakala S."/>
            <person name="Pakala S."/>
            <person name="Venepally P."/>
            <person name="Chung J.K."/>
            <person name="Losada L."/>
            <person name="Nierman W.C."/>
        </authorList>
    </citation>
    <scope>NUCLEOTIDE SEQUENCE [LARGE SCALE GENOMIC DNA]</scope>
    <source>
        <strain evidence="1 2">NIH1004</strain>
    </source>
</reference>
<dbReference type="Proteomes" id="UP000324241">
    <property type="component" value="Unassembled WGS sequence"/>
</dbReference>
<sequence>MTAFSSPMRNGAFVRELLVCALQEGPAVDALKDLATRSASQLDLQEISTVAAVWMIQRLSGESARWGARALSNFKYPGISTAPLSGRGGERAGSAGLAALSAPFDTNRIYHIYNLC</sequence>
<dbReference type="OrthoDB" id="374045at2759"/>
<dbReference type="EMBL" id="QUQM01000007">
    <property type="protein sequence ID" value="KAA8645536.1"/>
    <property type="molecule type" value="Genomic_DNA"/>
</dbReference>